<evidence type="ECO:0000256" key="5">
    <source>
        <dbReference type="ARBA" id="ARBA00022989"/>
    </source>
</evidence>
<dbReference type="Proteomes" id="UP001162483">
    <property type="component" value="Unassembled WGS sequence"/>
</dbReference>
<gene>
    <name evidence="9" type="ORF">SPARVUS_LOCUS10321167</name>
</gene>
<evidence type="ECO:0000313" key="9">
    <source>
        <dbReference type="EMBL" id="CAI9586138.1"/>
    </source>
</evidence>
<evidence type="ECO:0000256" key="6">
    <source>
        <dbReference type="ARBA" id="ARBA00023136"/>
    </source>
</evidence>
<dbReference type="Pfam" id="PF12606">
    <property type="entry name" value="RELT"/>
    <property type="match status" value="1"/>
</dbReference>
<keyword evidence="8" id="KW-0732">Signal</keyword>
<keyword evidence="4" id="KW-0812">Transmembrane</keyword>
<evidence type="ECO:0000256" key="1">
    <source>
        <dbReference type="ARBA" id="ARBA00004162"/>
    </source>
</evidence>
<comment type="similarity">
    <text evidence="2">Belongs to the RELT family.</text>
</comment>
<keyword evidence="5" id="KW-1133">Transmembrane helix</keyword>
<dbReference type="EMBL" id="CATNWA010015720">
    <property type="protein sequence ID" value="CAI9586138.1"/>
    <property type="molecule type" value="Genomic_DNA"/>
</dbReference>
<feature type="compositionally biased region" description="Low complexity" evidence="7">
    <location>
        <begin position="88"/>
        <end position="107"/>
    </location>
</feature>
<comment type="caution">
    <text evidence="9">The sequence shown here is derived from an EMBL/GenBank/DDBJ whole genome shotgun (WGS) entry which is preliminary data.</text>
</comment>
<dbReference type="PANTHER" id="PTHR31037:SF1">
    <property type="entry name" value="RELT-LIKE PROTEIN 1"/>
    <property type="match status" value="1"/>
</dbReference>
<keyword evidence="3" id="KW-1003">Cell membrane</keyword>
<name>A0ABN9EN29_9NEOB</name>
<proteinExistence type="inferred from homology"/>
<evidence type="ECO:0000256" key="7">
    <source>
        <dbReference type="SAM" id="MobiDB-lite"/>
    </source>
</evidence>
<evidence type="ECO:0000313" key="10">
    <source>
        <dbReference type="Proteomes" id="UP001162483"/>
    </source>
</evidence>
<evidence type="ECO:0000256" key="2">
    <source>
        <dbReference type="ARBA" id="ARBA00008688"/>
    </source>
</evidence>
<feature type="signal peptide" evidence="8">
    <location>
        <begin position="1"/>
        <end position="16"/>
    </location>
</feature>
<organism evidence="9 10">
    <name type="scientific">Staurois parvus</name>
    <dbReference type="NCBI Taxonomy" id="386267"/>
    <lineage>
        <taxon>Eukaryota</taxon>
        <taxon>Metazoa</taxon>
        <taxon>Chordata</taxon>
        <taxon>Craniata</taxon>
        <taxon>Vertebrata</taxon>
        <taxon>Euteleostomi</taxon>
        <taxon>Amphibia</taxon>
        <taxon>Batrachia</taxon>
        <taxon>Anura</taxon>
        <taxon>Neobatrachia</taxon>
        <taxon>Ranoidea</taxon>
        <taxon>Ranidae</taxon>
        <taxon>Staurois</taxon>
    </lineage>
</organism>
<dbReference type="InterPro" id="IPR022248">
    <property type="entry name" value="TNF_rcpt_RELT"/>
</dbReference>
<feature type="region of interest" description="Disordered" evidence="7">
    <location>
        <begin position="81"/>
        <end position="109"/>
    </location>
</feature>
<evidence type="ECO:0000256" key="3">
    <source>
        <dbReference type="ARBA" id="ARBA00022475"/>
    </source>
</evidence>
<sequence>MGLLGVLICHILKTKGYRCTTAEPEEEEKISAEKIEMQDEAADTTNDTVGHIVSYIMKNEANADVLKAMVADNSAVADNSVFDPEIPTTPNTPVSPTSPTSPLGTPTKHSCHLHTIGGVADTETYAADAPRNVGTHLRHRRNIKRPGRAGLLSLFCQWEDSESLKWSQSPKSGSV</sequence>
<comment type="subcellular location">
    <subcellularLocation>
        <location evidence="1">Cell membrane</location>
        <topology evidence="1">Single-pass membrane protein</topology>
    </subcellularLocation>
</comment>
<dbReference type="InterPro" id="IPR042315">
    <property type="entry name" value="RELL1"/>
</dbReference>
<keyword evidence="6" id="KW-0472">Membrane</keyword>
<dbReference type="PANTHER" id="PTHR31037">
    <property type="entry name" value="RELT-LIKE PROTEIN 1-RELATED"/>
    <property type="match status" value="1"/>
</dbReference>
<feature type="chain" id="PRO_5045311766" evidence="8">
    <location>
        <begin position="17"/>
        <end position="175"/>
    </location>
</feature>
<evidence type="ECO:0000256" key="4">
    <source>
        <dbReference type="ARBA" id="ARBA00022692"/>
    </source>
</evidence>
<reference evidence="9" key="1">
    <citation type="submission" date="2023-05" db="EMBL/GenBank/DDBJ databases">
        <authorList>
            <person name="Stuckert A."/>
        </authorList>
    </citation>
    <scope>NUCLEOTIDE SEQUENCE</scope>
</reference>
<keyword evidence="10" id="KW-1185">Reference proteome</keyword>
<evidence type="ECO:0000256" key="8">
    <source>
        <dbReference type="SAM" id="SignalP"/>
    </source>
</evidence>
<protein>
    <submittedName>
        <fullName evidence="9">Uncharacterized protein</fullName>
    </submittedName>
</protein>
<accession>A0ABN9EN29</accession>